<reference evidence="1" key="1">
    <citation type="submission" date="2020-02" db="EMBL/GenBank/DDBJ databases">
        <authorList>
            <person name="Meier V. D."/>
        </authorList>
    </citation>
    <scope>NUCLEOTIDE SEQUENCE</scope>
    <source>
        <strain evidence="1">AVDCRST_MAG58</strain>
    </source>
</reference>
<name>A0A6J4QLB3_9ACTN</name>
<dbReference type="EMBL" id="CADCVF010000013">
    <property type="protein sequence ID" value="CAA9447780.1"/>
    <property type="molecule type" value="Genomic_DNA"/>
</dbReference>
<dbReference type="AlphaFoldDB" id="A0A6J4QLB3"/>
<protein>
    <submittedName>
        <fullName evidence="1">Uncharacterized protein</fullName>
    </submittedName>
</protein>
<accession>A0A6J4QLB3</accession>
<evidence type="ECO:0000313" key="1">
    <source>
        <dbReference type="EMBL" id="CAA9447780.1"/>
    </source>
</evidence>
<proteinExistence type="predicted"/>
<organism evidence="1">
    <name type="scientific">uncultured Rubrobacteraceae bacterium</name>
    <dbReference type="NCBI Taxonomy" id="349277"/>
    <lineage>
        <taxon>Bacteria</taxon>
        <taxon>Bacillati</taxon>
        <taxon>Actinomycetota</taxon>
        <taxon>Rubrobacteria</taxon>
        <taxon>Rubrobacterales</taxon>
        <taxon>Rubrobacteraceae</taxon>
        <taxon>environmental samples</taxon>
    </lineage>
</organism>
<sequence>MISFQRIGSVSNAHVGSDFERAAQEVFASQGLRLVRGFSLPIGIGEKKQGHRFDLGSASAEVIVECKSHKWTTDGYVPSAKMTVWNEAMYYFAMAPEDYRKILFVLRDYSDKKGETLAEYYIRTHDHLVPDEVEIWEYDEDAGEATIWKKAVSENSLKKALEVASRLPEEEQDAVAEWLLAELAAEEDWERRFAGTQDALSVLAREASEEHQRGETKELKPESL</sequence>
<gene>
    <name evidence="1" type="ORF">AVDCRST_MAG58-600</name>
</gene>